<name>A0A0F7KWS8_9SPHN</name>
<dbReference type="EMBL" id="CP011452">
    <property type="protein sequence ID" value="AKH43677.1"/>
    <property type="molecule type" value="Genomic_DNA"/>
</dbReference>
<dbReference type="PROSITE" id="PS50123">
    <property type="entry name" value="CHER"/>
    <property type="match status" value="1"/>
</dbReference>
<dbReference type="PATRIC" id="fig|1267766.3.peg.2681"/>
<dbReference type="InterPro" id="IPR029063">
    <property type="entry name" value="SAM-dependent_MTases_sf"/>
</dbReference>
<dbReference type="GO" id="GO:0032259">
    <property type="term" value="P:methylation"/>
    <property type="evidence" value="ECO:0007669"/>
    <property type="project" value="UniProtKB-KW"/>
</dbReference>
<dbReference type="Proteomes" id="UP000034392">
    <property type="component" value="Chromosome"/>
</dbReference>
<dbReference type="CDD" id="cd02440">
    <property type="entry name" value="AdoMet_MTases"/>
    <property type="match status" value="1"/>
</dbReference>
<keyword evidence="2" id="KW-1185">Reference proteome</keyword>
<organism evidence="1 2">
    <name type="scientific">Croceibacterium atlanticum</name>
    <dbReference type="NCBI Taxonomy" id="1267766"/>
    <lineage>
        <taxon>Bacteria</taxon>
        <taxon>Pseudomonadati</taxon>
        <taxon>Pseudomonadota</taxon>
        <taxon>Alphaproteobacteria</taxon>
        <taxon>Sphingomonadales</taxon>
        <taxon>Erythrobacteraceae</taxon>
        <taxon>Croceibacterium</taxon>
    </lineage>
</organism>
<reference evidence="1" key="1">
    <citation type="submission" date="2015-05" db="EMBL/GenBank/DDBJ databases">
        <title>The complete genome of Altererythrobacter atlanticus strain 26DY36.</title>
        <authorList>
            <person name="Wu Y.-H."/>
            <person name="Cheng H."/>
            <person name="Wu X.-W."/>
        </authorList>
    </citation>
    <scope>NUCLEOTIDE SEQUENCE [LARGE SCALE GENOMIC DNA]</scope>
    <source>
        <strain evidence="1">26DY36</strain>
    </source>
</reference>
<gene>
    <name evidence="1" type="primary">cheR2</name>
    <name evidence="1" type="ORF">WYH_02647</name>
</gene>
<dbReference type="PANTHER" id="PTHR24422:SF21">
    <property type="entry name" value="CHEMOTAXIS PROTEIN METHYLTRANSFERASE 1"/>
    <property type="match status" value="1"/>
</dbReference>
<sequence length="301" mass="33504">MSRNIAENRAPVRGAPLDPNELALGIVAGLLETRTGQRLTADRAWRVAGALSGVLRANGLASIDALGERLKQQGQTALAQQVVEALLNNETSFFRDRALFEQISEQVLPRLQQARTRQRKLSIWSAGCSTGQEAYSLAMLFAGERERWRGWKIEILGTDVSASMVAAAAEATYSQFQVQRGLGAAQMVEWFEEVPTGWRARPELRRMTRFETRNLLEDPPAPGSFDLILCRNVLLYFDAETRRSAFSRLAEALAPDGWLMLGLGETTNGFTDQLVAERNSWAFRHPEEIRSSLPLTTSIRA</sequence>
<dbReference type="InterPro" id="IPR022642">
    <property type="entry name" value="CheR_C"/>
</dbReference>
<dbReference type="RefSeq" id="WP_082347989.1">
    <property type="nucleotide sequence ID" value="NZ_CP011452.2"/>
</dbReference>
<dbReference type="Gene3D" id="3.40.50.150">
    <property type="entry name" value="Vaccinia Virus protein VP39"/>
    <property type="match status" value="1"/>
</dbReference>
<proteinExistence type="predicted"/>
<dbReference type="OrthoDB" id="9816309at2"/>
<dbReference type="Pfam" id="PF01739">
    <property type="entry name" value="CheR"/>
    <property type="match status" value="1"/>
</dbReference>
<dbReference type="SUPFAM" id="SSF53335">
    <property type="entry name" value="S-adenosyl-L-methionine-dependent methyltransferases"/>
    <property type="match status" value="1"/>
</dbReference>
<dbReference type="STRING" id="1267766.WYH_02647"/>
<protein>
    <submittedName>
        <fullName evidence="1">Chemotaxis protein methyltransferase Cher2</fullName>
        <ecNumber evidence="1">2.1.1.80</ecNumber>
    </submittedName>
</protein>
<dbReference type="InterPro" id="IPR050903">
    <property type="entry name" value="Bact_Chemotaxis_MeTrfase"/>
</dbReference>
<keyword evidence="1" id="KW-0808">Transferase</keyword>
<keyword evidence="1" id="KW-0489">Methyltransferase</keyword>
<dbReference type="SMART" id="SM00138">
    <property type="entry name" value="MeTrc"/>
    <property type="match status" value="1"/>
</dbReference>
<evidence type="ECO:0000313" key="2">
    <source>
        <dbReference type="Proteomes" id="UP000034392"/>
    </source>
</evidence>
<dbReference type="GO" id="GO:0008983">
    <property type="term" value="F:protein-glutamate O-methyltransferase activity"/>
    <property type="evidence" value="ECO:0007669"/>
    <property type="project" value="UniProtKB-EC"/>
</dbReference>
<dbReference type="EC" id="2.1.1.80" evidence="1"/>
<dbReference type="PRINTS" id="PR00996">
    <property type="entry name" value="CHERMTFRASE"/>
</dbReference>
<accession>A0A0F7KWS8</accession>
<dbReference type="PANTHER" id="PTHR24422">
    <property type="entry name" value="CHEMOTAXIS PROTEIN METHYLTRANSFERASE"/>
    <property type="match status" value="1"/>
</dbReference>
<dbReference type="SUPFAM" id="SSF47757">
    <property type="entry name" value="Chemotaxis receptor methyltransferase CheR, N-terminal domain"/>
    <property type="match status" value="1"/>
</dbReference>
<dbReference type="KEGG" id="aay:WYH_02647"/>
<dbReference type="AlphaFoldDB" id="A0A0F7KWS8"/>
<dbReference type="InterPro" id="IPR000780">
    <property type="entry name" value="CheR_MeTrfase"/>
</dbReference>
<evidence type="ECO:0000313" key="1">
    <source>
        <dbReference type="EMBL" id="AKH43677.1"/>
    </source>
</evidence>